<dbReference type="InterPro" id="IPR003439">
    <property type="entry name" value="ABC_transporter-like_ATP-bd"/>
</dbReference>
<evidence type="ECO:0000256" key="2">
    <source>
        <dbReference type="ARBA" id="ARBA00022692"/>
    </source>
</evidence>
<comment type="subcellular location">
    <subcellularLocation>
        <location evidence="1">Membrane</location>
        <topology evidence="1">Multi-pass membrane protein</topology>
    </subcellularLocation>
</comment>
<organism evidence="10 11">
    <name type="scientific">Aphidius gifuensis</name>
    <name type="common">Parasitoid wasp</name>
    <dbReference type="NCBI Taxonomy" id="684658"/>
    <lineage>
        <taxon>Eukaryota</taxon>
        <taxon>Metazoa</taxon>
        <taxon>Ecdysozoa</taxon>
        <taxon>Arthropoda</taxon>
        <taxon>Hexapoda</taxon>
        <taxon>Insecta</taxon>
        <taxon>Pterygota</taxon>
        <taxon>Neoptera</taxon>
        <taxon>Endopterygota</taxon>
        <taxon>Hymenoptera</taxon>
        <taxon>Apocrita</taxon>
        <taxon>Ichneumonoidea</taxon>
        <taxon>Braconidae</taxon>
        <taxon>Aphidiinae</taxon>
        <taxon>Aphidius</taxon>
    </lineage>
</organism>
<dbReference type="SMART" id="SM00382">
    <property type="entry name" value="AAA"/>
    <property type="match status" value="1"/>
</dbReference>
<dbReference type="InterPro" id="IPR017871">
    <property type="entry name" value="ABC_transporter-like_CS"/>
</dbReference>
<evidence type="ECO:0000256" key="7">
    <source>
        <dbReference type="SAM" id="Phobius"/>
    </source>
</evidence>
<dbReference type="AlphaFoldDB" id="A0A835CV67"/>
<keyword evidence="3" id="KW-0547">Nucleotide-binding</keyword>
<dbReference type="CDD" id="cd03230">
    <property type="entry name" value="ABC_DR_subfamily_A"/>
    <property type="match status" value="1"/>
</dbReference>
<protein>
    <submittedName>
        <fullName evidence="10">Uncharacterized protein</fullName>
    </submittedName>
</protein>
<dbReference type="GO" id="GO:0005524">
    <property type="term" value="F:ATP binding"/>
    <property type="evidence" value="ECO:0007669"/>
    <property type="project" value="UniProtKB-KW"/>
</dbReference>
<dbReference type="GO" id="GO:0016887">
    <property type="term" value="F:ATP hydrolysis activity"/>
    <property type="evidence" value="ECO:0007669"/>
    <property type="project" value="InterPro"/>
</dbReference>
<accession>A0A835CV67</accession>
<dbReference type="EMBL" id="JACMRX010000001">
    <property type="protein sequence ID" value="KAF7996919.1"/>
    <property type="molecule type" value="Genomic_DNA"/>
</dbReference>
<dbReference type="InterPro" id="IPR013525">
    <property type="entry name" value="ABC2_TM"/>
</dbReference>
<feature type="domain" description="ABC transporter" evidence="8">
    <location>
        <begin position="8"/>
        <end position="239"/>
    </location>
</feature>
<dbReference type="InterPro" id="IPR003593">
    <property type="entry name" value="AAA+_ATPase"/>
</dbReference>
<gene>
    <name evidence="10" type="ORF">HCN44_002565</name>
</gene>
<dbReference type="PROSITE" id="PS51012">
    <property type="entry name" value="ABC_TM2"/>
    <property type="match status" value="1"/>
</dbReference>
<evidence type="ECO:0000256" key="4">
    <source>
        <dbReference type="ARBA" id="ARBA00022840"/>
    </source>
</evidence>
<feature type="transmembrane region" description="Helical" evidence="7">
    <location>
        <begin position="573"/>
        <end position="598"/>
    </location>
</feature>
<dbReference type="Proteomes" id="UP000639338">
    <property type="component" value="Unassembled WGS sequence"/>
</dbReference>
<keyword evidence="5 7" id="KW-1133">Transmembrane helix</keyword>
<feature type="transmembrane region" description="Helical" evidence="7">
    <location>
        <begin position="638"/>
        <end position="660"/>
    </location>
</feature>
<dbReference type="InterPro" id="IPR047817">
    <property type="entry name" value="ABC2_TM_bact-type"/>
</dbReference>
<evidence type="ECO:0000259" key="8">
    <source>
        <dbReference type="PROSITE" id="PS50893"/>
    </source>
</evidence>
<dbReference type="Pfam" id="PF00005">
    <property type="entry name" value="ABC_tran"/>
    <property type="match status" value="1"/>
</dbReference>
<dbReference type="InterPro" id="IPR027417">
    <property type="entry name" value="P-loop_NTPase"/>
</dbReference>
<reference evidence="10 11" key="1">
    <citation type="submission" date="2020-08" db="EMBL/GenBank/DDBJ databases">
        <title>Aphidius gifuensis genome sequencing and assembly.</title>
        <authorList>
            <person name="Du Z."/>
        </authorList>
    </citation>
    <scope>NUCLEOTIDE SEQUENCE [LARGE SCALE GENOMIC DNA]</scope>
    <source>
        <strain evidence="10">YNYX2018</strain>
        <tissue evidence="10">Adults</tissue>
    </source>
</reference>
<dbReference type="PANTHER" id="PTHR43038:SF2">
    <property type="entry name" value="RH61964P"/>
    <property type="match status" value="1"/>
</dbReference>
<proteinExistence type="predicted"/>
<feature type="domain" description="ABC transmembrane type-2" evidence="9">
    <location>
        <begin position="494"/>
        <end position="723"/>
    </location>
</feature>
<evidence type="ECO:0000256" key="6">
    <source>
        <dbReference type="ARBA" id="ARBA00023136"/>
    </source>
</evidence>
<evidence type="ECO:0000313" key="10">
    <source>
        <dbReference type="EMBL" id="KAF7996919.1"/>
    </source>
</evidence>
<feature type="transmembrane region" description="Helical" evidence="7">
    <location>
        <begin position="533"/>
        <end position="553"/>
    </location>
</feature>
<name>A0A835CV67_APHGI</name>
<evidence type="ECO:0000256" key="5">
    <source>
        <dbReference type="ARBA" id="ARBA00022989"/>
    </source>
</evidence>
<comment type="caution">
    <text evidence="10">The sequence shown here is derived from an EMBL/GenBank/DDBJ whole genome shotgun (WGS) entry which is preliminary data.</text>
</comment>
<feature type="transmembrane region" description="Helical" evidence="7">
    <location>
        <begin position="699"/>
        <end position="720"/>
    </location>
</feature>
<evidence type="ECO:0000256" key="1">
    <source>
        <dbReference type="ARBA" id="ARBA00004141"/>
    </source>
</evidence>
<keyword evidence="11" id="KW-1185">Reference proteome</keyword>
<keyword evidence="2 7" id="KW-0812">Transmembrane</keyword>
<dbReference type="PANTHER" id="PTHR43038">
    <property type="entry name" value="ATP-BINDING CASSETTE, SUB-FAMILY H, MEMBER 1"/>
    <property type="match status" value="1"/>
</dbReference>
<feature type="transmembrane region" description="Helical" evidence="7">
    <location>
        <begin position="610"/>
        <end position="632"/>
    </location>
</feature>
<evidence type="ECO:0000256" key="3">
    <source>
        <dbReference type="ARBA" id="ARBA00022741"/>
    </source>
</evidence>
<dbReference type="PROSITE" id="PS50893">
    <property type="entry name" value="ABC_TRANSPORTER_2"/>
    <property type="match status" value="1"/>
</dbReference>
<dbReference type="Gene3D" id="3.40.50.300">
    <property type="entry name" value="P-loop containing nucleotide triphosphate hydrolases"/>
    <property type="match status" value="1"/>
</dbReference>
<dbReference type="OrthoDB" id="10255969at2759"/>
<dbReference type="GO" id="GO:0016020">
    <property type="term" value="C:membrane"/>
    <property type="evidence" value="ECO:0007669"/>
    <property type="project" value="UniProtKB-SubCell"/>
</dbReference>
<dbReference type="SUPFAM" id="SSF52540">
    <property type="entry name" value="P-loop containing nucleoside triphosphate hydrolases"/>
    <property type="match status" value="1"/>
</dbReference>
<dbReference type="Pfam" id="PF12698">
    <property type="entry name" value="ABC2_membrane_3"/>
    <property type="match status" value="1"/>
</dbReference>
<evidence type="ECO:0000313" key="11">
    <source>
        <dbReference type="Proteomes" id="UP000639338"/>
    </source>
</evidence>
<sequence>MLPQPEAIVVKNAKKRYGNGPMILNNLDMNITRGTIYGLLGASGSGKSTLLSCIVGICKLDAGKVWVLGGQPGTINSSVPGPKIGYMPQDISLVQEFSTLDALYYFGRINGMKDCDIKEKYIFLSNLLQLPPKNRLIKQMSGGQQRRISFACALLHEPELLILDEPTVGLDPVIRDKIWQFLVNLTKTNGTTIVITTHYIEEAKQSDIIGLLRNGKLLSETSPDELLEKCHCESLEEAFLMLSQKQNTHQIDEQNEQKDEEIDEQLDEILEINKFDENCNLSSTENFEKTEKIESSNNKKTNISKFKKNIKINRRFEALMIKNFYQLIRHPGSILFAIVFPIVQVYLFFTAIGNDPRGLKIGIVNNEAGNCNNSMNNGKIIYSSSNNYDDYNTCTYIDLSCRFINSFTPEIADAVYYNDINTAIDSVKHGNIMGVIFFSDNFSSSFYNRTNDIILNDDDKNIIDGNIQVSLDMSNQQIGLYLEKKLYEVFYKTFDSIMIECHKSVKLAHIPMRFEKPIFGSNNQKYSSTMAPGFLLTSAFFLATSVASSIIISDRHEGIWNRSLTQGVKTSEILIAHIMTQLIVIIIQVTLTLSMTFLKFDLECRGSMITVVSLVMISGICGMSYGFLISILCTSHTIANFITTGSFYPVILLCGCIWPIEAMPMLLQWFSLLLPTTIPSSSLKNILDRGYTFYDPQVYQGFFVMSGWTAALVLFCFFGLRAKSL</sequence>
<keyword evidence="6 7" id="KW-0472">Membrane</keyword>
<keyword evidence="4" id="KW-0067">ATP-binding</keyword>
<evidence type="ECO:0000259" key="9">
    <source>
        <dbReference type="PROSITE" id="PS51012"/>
    </source>
</evidence>
<dbReference type="PROSITE" id="PS00211">
    <property type="entry name" value="ABC_TRANSPORTER_1"/>
    <property type="match status" value="1"/>
</dbReference>
<dbReference type="GO" id="GO:0140359">
    <property type="term" value="F:ABC-type transporter activity"/>
    <property type="evidence" value="ECO:0007669"/>
    <property type="project" value="InterPro"/>
</dbReference>